<dbReference type="InterPro" id="IPR026960">
    <property type="entry name" value="RVT-Znf"/>
</dbReference>
<dbReference type="InterPro" id="IPR012337">
    <property type="entry name" value="RNaseH-like_sf"/>
</dbReference>
<name>A0ABR2UAS0_9ROSI</name>
<dbReference type="SUPFAM" id="SSF53098">
    <property type="entry name" value="Ribonuclease H-like"/>
    <property type="match status" value="1"/>
</dbReference>
<sequence>MERPGSPILVVDQPGCKRGRMDDGLMEDSIDPEDGLGNLMTDGDRRTTMVMEDDGRTKHLMQGVEARDLKALYGPWMQVTNRQRRNGTSQSATNLNKGTGEIKNPMGSRFAALFESLAVMEDGNEEEPLGGFEGDNLAEGKNTSYTNRHQSTKSVALKGKMEVAKSSLNPEKHTAVQMSGEEGIQEPRILKGRILSATFRGSTSKTDPKLQFGVKGGNKVTLKTKKKDGGGTLKTTLAQQLSQLLSDLENSVSGEGERFGDTHTGVAPEISQEDLKGCICWEIGDGKDTDFWYDHWLGEEDRLVLVCNLTSSPRPTLVADMTQENGDWDWNRLNDILPQHILERIEAIEPPRGELGMDRPRWRWDDKFIFSTMSAYKYLIGSPNTDRTFKWKQIWGLKIPQRIRTFMWLVAHERLMTNAERVRRHIANTTRCDICGEYRKDFDHILRSCFLAKSVWRRCVSTATRSNFFTMSFQDWLSKNLFDGTYTTQDDPWSIKFAILCWLIWKRRCDMLFNPSTKEVEGIVAKGNRLLEECRQAFQKNAENRVEQGSEMKWSLPTVGWVKLNVDASVEPNTSRAGIGGVIRDDRGSWRVGFARFIGRCPVLLAEMWAIYEGLLHAWSLGYRKVELESDSLEATHIIKRESESLNKSALVASIRKMLNKDWHIIVHHVNRNHNHVADKLSRRGREGQRLTNLMLEAPEDISSIVMEEKSVHYSMINATGVEERDLPFDPGGCNVRR</sequence>
<comment type="caution">
    <text evidence="3">The sequence shown here is derived from an EMBL/GenBank/DDBJ whole genome shotgun (WGS) entry which is preliminary data.</text>
</comment>
<evidence type="ECO:0000259" key="2">
    <source>
        <dbReference type="PROSITE" id="PS50879"/>
    </source>
</evidence>
<dbReference type="PANTHER" id="PTHR47723">
    <property type="entry name" value="OS05G0353850 PROTEIN"/>
    <property type="match status" value="1"/>
</dbReference>
<dbReference type="Pfam" id="PF13456">
    <property type="entry name" value="RVT_3"/>
    <property type="match status" value="1"/>
</dbReference>
<feature type="region of interest" description="Disordered" evidence="1">
    <location>
        <begin position="83"/>
        <end position="103"/>
    </location>
</feature>
<protein>
    <recommendedName>
        <fullName evidence="2">RNase H type-1 domain-containing protein</fullName>
    </recommendedName>
</protein>
<dbReference type="PANTHER" id="PTHR47723:SF13">
    <property type="entry name" value="PUTATIVE-RELATED"/>
    <property type="match status" value="1"/>
</dbReference>
<dbReference type="Proteomes" id="UP001396334">
    <property type="component" value="Unassembled WGS sequence"/>
</dbReference>
<proteinExistence type="predicted"/>
<dbReference type="InterPro" id="IPR036397">
    <property type="entry name" value="RNaseH_sf"/>
</dbReference>
<dbReference type="InterPro" id="IPR053151">
    <property type="entry name" value="RNase_H-like"/>
</dbReference>
<reference evidence="3 4" key="1">
    <citation type="journal article" date="2024" name="G3 (Bethesda)">
        <title>Genome assembly of Hibiscus sabdariffa L. provides insights into metabolisms of medicinal natural products.</title>
        <authorList>
            <person name="Kim T."/>
        </authorList>
    </citation>
    <scope>NUCLEOTIDE SEQUENCE [LARGE SCALE GENOMIC DNA]</scope>
    <source>
        <strain evidence="3">TK-2024</strain>
        <tissue evidence="3">Old leaves</tissue>
    </source>
</reference>
<accession>A0ABR2UAS0</accession>
<dbReference type="PROSITE" id="PS50879">
    <property type="entry name" value="RNASE_H_1"/>
    <property type="match status" value="1"/>
</dbReference>
<organism evidence="3 4">
    <name type="scientific">Hibiscus sabdariffa</name>
    <name type="common">roselle</name>
    <dbReference type="NCBI Taxonomy" id="183260"/>
    <lineage>
        <taxon>Eukaryota</taxon>
        <taxon>Viridiplantae</taxon>
        <taxon>Streptophyta</taxon>
        <taxon>Embryophyta</taxon>
        <taxon>Tracheophyta</taxon>
        <taxon>Spermatophyta</taxon>
        <taxon>Magnoliopsida</taxon>
        <taxon>eudicotyledons</taxon>
        <taxon>Gunneridae</taxon>
        <taxon>Pentapetalae</taxon>
        <taxon>rosids</taxon>
        <taxon>malvids</taxon>
        <taxon>Malvales</taxon>
        <taxon>Malvaceae</taxon>
        <taxon>Malvoideae</taxon>
        <taxon>Hibiscus</taxon>
    </lineage>
</organism>
<dbReference type="InterPro" id="IPR002156">
    <property type="entry name" value="RNaseH_domain"/>
</dbReference>
<feature type="domain" description="RNase H type-1" evidence="2">
    <location>
        <begin position="558"/>
        <end position="687"/>
    </location>
</feature>
<gene>
    <name evidence="3" type="ORF">V6N11_052453</name>
</gene>
<dbReference type="EMBL" id="JBBPBN010000001">
    <property type="protein sequence ID" value="KAK9046567.1"/>
    <property type="molecule type" value="Genomic_DNA"/>
</dbReference>
<keyword evidence="4" id="KW-1185">Reference proteome</keyword>
<evidence type="ECO:0000256" key="1">
    <source>
        <dbReference type="SAM" id="MobiDB-lite"/>
    </source>
</evidence>
<dbReference type="Pfam" id="PF13966">
    <property type="entry name" value="zf-RVT"/>
    <property type="match status" value="1"/>
</dbReference>
<dbReference type="CDD" id="cd06222">
    <property type="entry name" value="RNase_H_like"/>
    <property type="match status" value="1"/>
</dbReference>
<dbReference type="Gene3D" id="3.30.420.10">
    <property type="entry name" value="Ribonuclease H-like superfamily/Ribonuclease H"/>
    <property type="match status" value="1"/>
</dbReference>
<evidence type="ECO:0000313" key="4">
    <source>
        <dbReference type="Proteomes" id="UP001396334"/>
    </source>
</evidence>
<evidence type="ECO:0000313" key="3">
    <source>
        <dbReference type="EMBL" id="KAK9046567.1"/>
    </source>
</evidence>
<feature type="compositionally biased region" description="Polar residues" evidence="1">
    <location>
        <begin position="83"/>
        <end position="97"/>
    </location>
</feature>
<dbReference type="InterPro" id="IPR044730">
    <property type="entry name" value="RNase_H-like_dom_plant"/>
</dbReference>